<feature type="compositionally biased region" description="Low complexity" evidence="7">
    <location>
        <begin position="76"/>
        <end position="97"/>
    </location>
</feature>
<evidence type="ECO:0000256" key="6">
    <source>
        <dbReference type="SAM" id="Coils"/>
    </source>
</evidence>
<dbReference type="GO" id="GO:0061245">
    <property type="term" value="P:establishment or maintenance of bipolar cell polarity"/>
    <property type="evidence" value="ECO:0007669"/>
    <property type="project" value="TreeGrafter"/>
</dbReference>
<dbReference type="PANTHER" id="PTHR23244">
    <property type="entry name" value="KELCH REPEAT DOMAIN"/>
    <property type="match status" value="1"/>
</dbReference>
<dbReference type="InterPro" id="IPR006652">
    <property type="entry name" value="Kelch_1"/>
</dbReference>
<evidence type="ECO:0000256" key="1">
    <source>
        <dbReference type="ARBA" id="ARBA00004496"/>
    </source>
</evidence>
<comment type="subcellular location">
    <subcellularLocation>
        <location evidence="1">Cytoplasm</location>
    </subcellularLocation>
</comment>
<dbReference type="GO" id="GO:0051285">
    <property type="term" value="C:cell cortex of cell tip"/>
    <property type="evidence" value="ECO:0007669"/>
    <property type="project" value="TreeGrafter"/>
</dbReference>
<keyword evidence="4" id="KW-0677">Repeat</keyword>
<dbReference type="InterPro" id="IPR015915">
    <property type="entry name" value="Kelch-typ_b-propeller"/>
</dbReference>
<evidence type="ECO:0000256" key="2">
    <source>
        <dbReference type="ARBA" id="ARBA00022441"/>
    </source>
</evidence>
<sequence>MSFFSRKKQPSASQLAASSVTVAQTPSQALAQLAAKDNAAQLQHLRDNDSSNTTNGPVAALAQRQQARGSSPIIAQQPPQSQQQPPPQTSQHPQQRPAYPWSARRLLLPPPLIIPKPGVAASNSPSPSPFPRYGHALPATATSSGELYLFGGLVRETARNDLYLFSTRDLSATLVQTGGEIPSPRVGHASAIVSSVLIIWGGDTKTDPSSDQSEKQDDGLYLLNLVSREWTRVAMHGPAPAGRYGHAVTMVGTKFFVFGGQVDGEFLNDLWSFDLNTLRTTTAWELCQPVGAARPAQRTGHACVTYQDRIIVFGGTDGQYHYNDTWSYDTNTKTWSELQCIGFIPSPREGHAAAVVDDVIYIFGGRGVDGKDLGDLAAFKMSNQRWYMFQNMGPAPSGRSGHAMASMGTRVFVLGGESFTPTKGDDHGIINVLDTKHIKYPDSSKGPPANKVDRKSSTTPTPPPGPPAPGSTVPNGTRAMSPTGAPQDVDDLRRAISPPGTRPGTRTPNGAPAQSSPNTKGKAPARPRRDDGGDVFGTDDGNGTDTGATIESITTSRDHAPSPDQTRARSPNSFSVVTRAMSPTSQSGSDPYGNVQPPNVASMAMSGLGARSPSPVVDRSRPPLDAFYQPSSGSPGANGNGNGHAQGKFGSTGNVTADLIRDYKVKEMEVETLRRREAWMKTALLKASRSGFVQLDEDALEAEDIDFQDDTSEEQRKLADMVMNFRQFKTQMQTTLANQAREASERIADAERMKSAAIQEAAYYRAKLTAHEASTPGEVSQIERERIAELERHLATLLAEQTAQKKTADELSDSLALQTTLLEQAEARSSEASNRADALEETHHRIVREHSEIRDRYVEVEVTLRDHADRLLGQTSLLEQKDAETSHVKRQVEELSQLRDQHIRALDQARTALQAVSSRSEEDQRAREQITQLETDIAELRGDLETRTAEVEQAKIRLAEVENAWAKSREEADAFRALTTGSLGELLDSHRDLRADEDRLTRGHAEKVEAMEVEATSLRKMLKEATQQLEEVQRDLSEERRRVRQTESEQTFLRSQIVGLRAQLSSSVLEQGRLRKDLAEKDNDLRGALKETADTNIRLVMLRNYLSENGIIPDSDEPSSNSESASRLAELEKQLEERSLMHERSERELNGALRRKRELEAQLNAMSQQQDRSRSMQSPVNQGDSDADARALEAERKLEETERSYKARMRQMEEDYQLAVHYVKGTEKMMRRMKDEVTRTKTAYASLQAELDTVRGRSSTEPRRGVNGRSTPSDDNHEHLRGQLIDAQKQSQRLINDNKDLRQRMETLEKDLDIMKDNFVISQREFDERQTRVEELELEIERMNATLAVYREGSGASLLEQLTVENTNLKRDNEQLSHKIHLLLEVDQPLKRPSSMTSSENFEHLSNELDDWQRQMASSFGARRPLSDFESPSLLVGHERTRSRS</sequence>
<evidence type="ECO:0008006" key="10">
    <source>
        <dbReference type="Google" id="ProtNLM"/>
    </source>
</evidence>
<keyword evidence="9" id="KW-1185">Reference proteome</keyword>
<feature type="coiled-coil region" evidence="6">
    <location>
        <begin position="1008"/>
        <end position="1049"/>
    </location>
</feature>
<dbReference type="Pfam" id="PF24681">
    <property type="entry name" value="Kelch_KLHDC2_KLHL20_DRC7"/>
    <property type="match status" value="1"/>
</dbReference>
<dbReference type="FunFam" id="2.120.10.80:FF:000049">
    <property type="entry name" value="Cell polarity protein (Tea1)"/>
    <property type="match status" value="1"/>
</dbReference>
<evidence type="ECO:0000313" key="9">
    <source>
        <dbReference type="Proteomes" id="UP000054485"/>
    </source>
</evidence>
<evidence type="ECO:0000256" key="7">
    <source>
        <dbReference type="SAM" id="MobiDB-lite"/>
    </source>
</evidence>
<evidence type="ECO:0000256" key="4">
    <source>
        <dbReference type="ARBA" id="ARBA00022737"/>
    </source>
</evidence>
<gene>
    <name evidence="8" type="ORF">CY34DRAFT_20831</name>
</gene>
<reference evidence="9" key="2">
    <citation type="submission" date="2015-01" db="EMBL/GenBank/DDBJ databases">
        <title>Evolutionary Origins and Diversification of the Mycorrhizal Mutualists.</title>
        <authorList>
            <consortium name="DOE Joint Genome Institute"/>
            <consortium name="Mycorrhizal Genomics Consortium"/>
            <person name="Kohler A."/>
            <person name="Kuo A."/>
            <person name="Nagy L.G."/>
            <person name="Floudas D."/>
            <person name="Copeland A."/>
            <person name="Barry K.W."/>
            <person name="Cichocki N."/>
            <person name="Veneault-Fourrey C."/>
            <person name="LaButti K."/>
            <person name="Lindquist E.A."/>
            <person name="Lipzen A."/>
            <person name="Lundell T."/>
            <person name="Morin E."/>
            <person name="Murat C."/>
            <person name="Riley R."/>
            <person name="Ohm R."/>
            <person name="Sun H."/>
            <person name="Tunlid A."/>
            <person name="Henrissat B."/>
            <person name="Grigoriev I.V."/>
            <person name="Hibbett D.S."/>
            <person name="Martin F."/>
        </authorList>
    </citation>
    <scope>NUCLEOTIDE SEQUENCE [LARGE SCALE GENOMIC DNA]</scope>
    <source>
        <strain evidence="9">UH-Slu-Lm8-n1</strain>
    </source>
</reference>
<feature type="compositionally biased region" description="Low complexity" evidence="7">
    <location>
        <begin position="536"/>
        <end position="549"/>
    </location>
</feature>
<dbReference type="FunCoup" id="A0A0D0C0L2">
    <property type="interactions" value="7"/>
</dbReference>
<evidence type="ECO:0000256" key="3">
    <source>
        <dbReference type="ARBA" id="ARBA00022490"/>
    </source>
</evidence>
<reference evidence="8 9" key="1">
    <citation type="submission" date="2014-04" db="EMBL/GenBank/DDBJ databases">
        <authorList>
            <consortium name="DOE Joint Genome Institute"/>
            <person name="Kuo A."/>
            <person name="Ruytinx J."/>
            <person name="Rineau F."/>
            <person name="Colpaert J."/>
            <person name="Kohler A."/>
            <person name="Nagy L.G."/>
            <person name="Floudas D."/>
            <person name="Copeland A."/>
            <person name="Barry K.W."/>
            <person name="Cichocki N."/>
            <person name="Veneault-Fourrey C."/>
            <person name="LaButti K."/>
            <person name="Lindquist E.A."/>
            <person name="Lipzen A."/>
            <person name="Lundell T."/>
            <person name="Morin E."/>
            <person name="Murat C."/>
            <person name="Sun H."/>
            <person name="Tunlid A."/>
            <person name="Henrissat B."/>
            <person name="Grigoriev I.V."/>
            <person name="Hibbett D.S."/>
            <person name="Martin F."/>
            <person name="Nordberg H.P."/>
            <person name="Cantor M.N."/>
            <person name="Hua S.X."/>
        </authorList>
    </citation>
    <scope>NUCLEOTIDE SEQUENCE [LARGE SCALE GENOMIC DNA]</scope>
    <source>
        <strain evidence="8 9">UH-Slu-Lm8-n1</strain>
    </source>
</reference>
<keyword evidence="3" id="KW-0963">Cytoplasm</keyword>
<feature type="compositionally biased region" description="Low complexity" evidence="7">
    <location>
        <begin position="498"/>
        <end position="508"/>
    </location>
</feature>
<dbReference type="SUPFAM" id="SSF117281">
    <property type="entry name" value="Kelch motif"/>
    <property type="match status" value="2"/>
</dbReference>
<name>A0A0D0C0L2_9AGAM</name>
<feature type="compositionally biased region" description="Pro residues" evidence="7">
    <location>
        <begin position="460"/>
        <end position="469"/>
    </location>
</feature>
<dbReference type="EMBL" id="KN835138">
    <property type="protein sequence ID" value="KIK48433.1"/>
    <property type="molecule type" value="Genomic_DNA"/>
</dbReference>
<protein>
    <recommendedName>
        <fullName evidence="10">Tip elongation aberrant protein 1</fullName>
    </recommendedName>
</protein>
<feature type="compositionally biased region" description="Low complexity" evidence="7">
    <location>
        <begin position="1118"/>
        <end position="1128"/>
    </location>
</feature>
<evidence type="ECO:0000256" key="5">
    <source>
        <dbReference type="ARBA" id="ARBA00023054"/>
    </source>
</evidence>
<accession>A0A0D0C0L2</accession>
<feature type="coiled-coil region" evidence="6">
    <location>
        <begin position="1284"/>
        <end position="1379"/>
    </location>
</feature>
<feature type="region of interest" description="Disordered" evidence="7">
    <location>
        <begin position="41"/>
        <end position="99"/>
    </location>
</feature>
<feature type="region of interest" description="Disordered" evidence="7">
    <location>
        <begin position="1423"/>
        <end position="1445"/>
    </location>
</feature>
<keyword evidence="5 6" id="KW-0175">Coiled coil</keyword>
<dbReference type="InParanoid" id="A0A0D0C0L2"/>
<feature type="coiled-coil region" evidence="6">
    <location>
        <begin position="892"/>
        <end position="971"/>
    </location>
</feature>
<proteinExistence type="predicted"/>
<dbReference type="PANTHER" id="PTHR23244:SF456">
    <property type="entry name" value="MULTIPLE EPIDERMAL GROWTH FACTOR-LIKE DOMAINS PROTEIN 8"/>
    <property type="match status" value="1"/>
</dbReference>
<dbReference type="STRING" id="930992.A0A0D0C0L2"/>
<dbReference type="SMART" id="SM00612">
    <property type="entry name" value="Kelch"/>
    <property type="match status" value="3"/>
</dbReference>
<dbReference type="OrthoDB" id="45365at2759"/>
<dbReference type="Gene3D" id="2.120.10.80">
    <property type="entry name" value="Kelch-type beta propeller"/>
    <property type="match status" value="2"/>
</dbReference>
<keyword evidence="2" id="KW-0880">Kelch repeat</keyword>
<feature type="region of interest" description="Disordered" evidence="7">
    <location>
        <begin position="1248"/>
        <end position="1279"/>
    </location>
</feature>
<feature type="region of interest" description="Disordered" evidence="7">
    <location>
        <begin position="1163"/>
        <end position="1189"/>
    </location>
</feature>
<evidence type="ECO:0000313" key="8">
    <source>
        <dbReference type="EMBL" id="KIK48433.1"/>
    </source>
</evidence>
<feature type="compositionally biased region" description="Basic and acidic residues" evidence="7">
    <location>
        <begin position="1252"/>
        <end position="1264"/>
    </location>
</feature>
<dbReference type="Proteomes" id="UP000054485">
    <property type="component" value="Unassembled WGS sequence"/>
</dbReference>
<dbReference type="HOGENOM" id="CLU_002697_0_0_1"/>
<feature type="region of interest" description="Disordered" evidence="7">
    <location>
        <begin position="438"/>
        <end position="652"/>
    </location>
</feature>
<feature type="coiled-coil region" evidence="6">
    <location>
        <begin position="733"/>
        <end position="842"/>
    </location>
</feature>
<feature type="compositionally biased region" description="Polar residues" evidence="7">
    <location>
        <begin position="563"/>
        <end position="589"/>
    </location>
</feature>
<feature type="compositionally biased region" description="Low complexity" evidence="7">
    <location>
        <begin position="1166"/>
        <end position="1178"/>
    </location>
</feature>
<feature type="region of interest" description="Disordered" evidence="7">
    <location>
        <begin position="1109"/>
        <end position="1130"/>
    </location>
</feature>
<organism evidence="8 9">
    <name type="scientific">Suillus luteus UH-Slu-Lm8-n1</name>
    <dbReference type="NCBI Taxonomy" id="930992"/>
    <lineage>
        <taxon>Eukaryota</taxon>
        <taxon>Fungi</taxon>
        <taxon>Dikarya</taxon>
        <taxon>Basidiomycota</taxon>
        <taxon>Agaricomycotina</taxon>
        <taxon>Agaricomycetes</taxon>
        <taxon>Agaricomycetidae</taxon>
        <taxon>Boletales</taxon>
        <taxon>Suillineae</taxon>
        <taxon>Suillaceae</taxon>
        <taxon>Suillus</taxon>
    </lineage>
</organism>